<reference evidence="1" key="2">
    <citation type="submission" date="2018-05" db="EMBL/GenBank/DDBJ databases">
        <title>OgluRS3 (Oryza glumaepatula Reference Sequence Version 3).</title>
        <authorList>
            <person name="Zhang J."/>
            <person name="Kudrna D."/>
            <person name="Lee S."/>
            <person name="Talag J."/>
            <person name="Welchert J."/>
            <person name="Wing R.A."/>
        </authorList>
    </citation>
    <scope>NUCLEOTIDE SEQUENCE [LARGE SCALE GENOMIC DNA]</scope>
</reference>
<organism evidence="1">
    <name type="scientific">Oryza glumipatula</name>
    <dbReference type="NCBI Taxonomy" id="40148"/>
    <lineage>
        <taxon>Eukaryota</taxon>
        <taxon>Viridiplantae</taxon>
        <taxon>Streptophyta</taxon>
        <taxon>Embryophyta</taxon>
        <taxon>Tracheophyta</taxon>
        <taxon>Spermatophyta</taxon>
        <taxon>Magnoliopsida</taxon>
        <taxon>Liliopsida</taxon>
        <taxon>Poales</taxon>
        <taxon>Poaceae</taxon>
        <taxon>BOP clade</taxon>
        <taxon>Oryzoideae</taxon>
        <taxon>Oryzeae</taxon>
        <taxon>Oryzinae</taxon>
        <taxon>Oryza</taxon>
    </lineage>
</organism>
<dbReference type="EnsemblPlants" id="OGLUM06G07970.1">
    <property type="protein sequence ID" value="OGLUM06G07970.1"/>
    <property type="gene ID" value="OGLUM06G07970"/>
</dbReference>
<dbReference type="HOGENOM" id="CLU_3431118_0_0_1"/>
<evidence type="ECO:0000313" key="1">
    <source>
        <dbReference type="EnsemblPlants" id="OGLUM06G07970.1"/>
    </source>
</evidence>
<dbReference type="AlphaFoldDB" id="A0A0E0A6U8"/>
<evidence type="ECO:0000313" key="2">
    <source>
        <dbReference type="Proteomes" id="UP000026961"/>
    </source>
</evidence>
<protein>
    <submittedName>
        <fullName evidence="1">Uncharacterized protein</fullName>
    </submittedName>
</protein>
<keyword evidence="2" id="KW-1185">Reference proteome</keyword>
<sequence>MDKLSCFVWLTDRARKAR</sequence>
<reference evidence="1" key="1">
    <citation type="submission" date="2015-04" db="UniProtKB">
        <authorList>
            <consortium name="EnsemblPlants"/>
        </authorList>
    </citation>
    <scope>IDENTIFICATION</scope>
</reference>
<name>A0A0E0A6U8_9ORYZ</name>
<accession>A0A0E0A6U8</accession>
<dbReference type="Gramene" id="OGLUM06G07970.1">
    <property type="protein sequence ID" value="OGLUM06G07970.1"/>
    <property type="gene ID" value="OGLUM06G07970"/>
</dbReference>
<proteinExistence type="predicted"/>
<dbReference type="Proteomes" id="UP000026961">
    <property type="component" value="Chromosome 6"/>
</dbReference>